<name>A0A060HR86_9ARCH</name>
<dbReference type="Proteomes" id="UP000027093">
    <property type="component" value="Chromosome"/>
</dbReference>
<dbReference type="STRING" id="926571.NVIE_017620"/>
<evidence type="ECO:0000313" key="1">
    <source>
        <dbReference type="EMBL" id="AIC16026.1"/>
    </source>
</evidence>
<dbReference type="GeneID" id="74947030"/>
<evidence type="ECO:0000313" key="2">
    <source>
        <dbReference type="Proteomes" id="UP000027093"/>
    </source>
</evidence>
<sequence length="46" mass="5286">MDPGVFDRDDLLLFFRGDFTRKTVLAALAAPDVSWVAWKLDERMTV</sequence>
<dbReference type="AlphaFoldDB" id="A0A060HR86"/>
<proteinExistence type="predicted"/>
<accession>A0A060HR86</accession>
<protein>
    <submittedName>
        <fullName evidence="1">Uncharacterized protein</fullName>
    </submittedName>
</protein>
<gene>
    <name evidence="1" type="ORF">NVIE_017620</name>
</gene>
<dbReference type="HOGENOM" id="CLU_3178708_0_0_2"/>
<dbReference type="KEGG" id="nvn:NVIE_017620"/>
<dbReference type="EMBL" id="CP007536">
    <property type="protein sequence ID" value="AIC16026.1"/>
    <property type="molecule type" value="Genomic_DNA"/>
</dbReference>
<keyword evidence="2" id="KW-1185">Reference proteome</keyword>
<reference evidence="1 2" key="1">
    <citation type="journal article" date="2014" name="Int. J. Syst. Evol. Microbiol.">
        <title>Nitrososphaera viennensis gen. nov., sp. nov., an aerobic and mesophilic, ammonia-oxidizing archaeon from soil and a member of the archaeal phylum Thaumarchaeota.</title>
        <authorList>
            <person name="Stieglmeier M."/>
            <person name="Klingl A."/>
            <person name="Alves R.J."/>
            <person name="Rittmann S.K."/>
            <person name="Melcher M."/>
            <person name="Leisch N."/>
            <person name="Schleper C."/>
        </authorList>
    </citation>
    <scope>NUCLEOTIDE SEQUENCE [LARGE SCALE GENOMIC DNA]</scope>
    <source>
        <strain evidence="1">EN76</strain>
    </source>
</reference>
<dbReference type="RefSeq" id="WP_158435153.1">
    <property type="nucleotide sequence ID" value="NZ_CP007536.1"/>
</dbReference>
<organism evidence="1 2">
    <name type="scientific">Nitrososphaera viennensis EN76</name>
    <dbReference type="NCBI Taxonomy" id="926571"/>
    <lineage>
        <taxon>Archaea</taxon>
        <taxon>Nitrososphaerota</taxon>
        <taxon>Nitrososphaeria</taxon>
        <taxon>Nitrososphaerales</taxon>
        <taxon>Nitrososphaeraceae</taxon>
        <taxon>Nitrososphaera</taxon>
    </lineage>
</organism>